<keyword evidence="7" id="KW-0812">Transmembrane</keyword>
<dbReference type="OrthoDB" id="360839at2759"/>
<name>A0A9P6KZN8_9MICR</name>
<feature type="transmembrane region" description="Helical" evidence="7">
    <location>
        <begin position="24"/>
        <end position="40"/>
    </location>
</feature>
<proteinExistence type="inferred from homology"/>
<keyword evidence="2" id="KW-0479">Metal-binding</keyword>
<evidence type="ECO:0000259" key="8">
    <source>
        <dbReference type="Pfam" id="PF01435"/>
    </source>
</evidence>
<dbReference type="Proteomes" id="UP000740883">
    <property type="component" value="Unassembled WGS sequence"/>
</dbReference>
<feature type="transmembrane region" description="Helical" evidence="7">
    <location>
        <begin position="99"/>
        <end position="119"/>
    </location>
</feature>
<dbReference type="EMBL" id="SBJO01000038">
    <property type="protein sequence ID" value="KAF9764093.1"/>
    <property type="molecule type" value="Genomic_DNA"/>
</dbReference>
<evidence type="ECO:0000256" key="2">
    <source>
        <dbReference type="ARBA" id="ARBA00022723"/>
    </source>
</evidence>
<dbReference type="AlphaFoldDB" id="A0A9P6KZN8"/>
<comment type="caution">
    <text evidence="9">The sequence shown here is derived from an EMBL/GenBank/DDBJ whole genome shotgun (WGS) entry which is preliminary data.</text>
</comment>
<evidence type="ECO:0000256" key="3">
    <source>
        <dbReference type="ARBA" id="ARBA00022801"/>
    </source>
</evidence>
<evidence type="ECO:0000256" key="4">
    <source>
        <dbReference type="ARBA" id="ARBA00022833"/>
    </source>
</evidence>
<dbReference type="GO" id="GO:0004222">
    <property type="term" value="F:metalloendopeptidase activity"/>
    <property type="evidence" value="ECO:0007669"/>
    <property type="project" value="InterPro"/>
</dbReference>
<sequence length="326" mass="38309">MDFIENDSSFKLDEIITNNMKDSLKDLMIVFLCFVFLMIFRNLTNNTEMVGTIFKNETRFLLYISFIQILLLDKTFIVSILGCYFNWKINVWLFKKCKLYKPIILIGIFLGFYLLNQYYELETLSKVDSSKRVFPEKISDHLTKKKIDYNIIEINSNEKVNVCVVKGKFLYHFILIGDMDVLTENEFISILYHEIGHVVNNTRIFKNIALILLLGLCITLQIVFLRSARNIDLKNFSAPEKLFILECISSVFLYKFFNVTANLFTHYDEFNADDYSKKMFEMKYLATGLIKIHLLSNEKIPTTLLYNVLSNNYPSLLRRLSKLGFN</sequence>
<dbReference type="Pfam" id="PF01435">
    <property type="entry name" value="Peptidase_M48"/>
    <property type="match status" value="1"/>
</dbReference>
<feature type="transmembrane region" description="Helical" evidence="7">
    <location>
        <begin position="204"/>
        <end position="225"/>
    </location>
</feature>
<evidence type="ECO:0000313" key="9">
    <source>
        <dbReference type="EMBL" id="KAF9764093.1"/>
    </source>
</evidence>
<dbReference type="InterPro" id="IPR001915">
    <property type="entry name" value="Peptidase_M48"/>
</dbReference>
<keyword evidence="10" id="KW-1185">Reference proteome</keyword>
<keyword evidence="5 6" id="KW-0482">Metalloprotease</keyword>
<evidence type="ECO:0000256" key="7">
    <source>
        <dbReference type="SAM" id="Phobius"/>
    </source>
</evidence>
<dbReference type="GO" id="GO:0046872">
    <property type="term" value="F:metal ion binding"/>
    <property type="evidence" value="ECO:0007669"/>
    <property type="project" value="UniProtKB-KW"/>
</dbReference>
<evidence type="ECO:0000256" key="5">
    <source>
        <dbReference type="ARBA" id="ARBA00023049"/>
    </source>
</evidence>
<dbReference type="GO" id="GO:0006508">
    <property type="term" value="P:proteolysis"/>
    <property type="evidence" value="ECO:0007669"/>
    <property type="project" value="UniProtKB-KW"/>
</dbReference>
<organism evidence="9 10">
    <name type="scientific">Nosema granulosis</name>
    <dbReference type="NCBI Taxonomy" id="83296"/>
    <lineage>
        <taxon>Eukaryota</taxon>
        <taxon>Fungi</taxon>
        <taxon>Fungi incertae sedis</taxon>
        <taxon>Microsporidia</taxon>
        <taxon>Nosematidae</taxon>
        <taxon>Nosema</taxon>
    </lineage>
</organism>
<reference evidence="9 10" key="1">
    <citation type="journal article" date="2020" name="Genome Biol. Evol.">
        <title>Comparative genomics of strictly vertically transmitted, feminizing microsporidia endosymbionts of amphipod crustaceans.</title>
        <authorList>
            <person name="Cormier A."/>
            <person name="Chebbi M.A."/>
            <person name="Giraud I."/>
            <person name="Wattier R."/>
            <person name="Teixeira M."/>
            <person name="Gilbert C."/>
            <person name="Rigaud T."/>
            <person name="Cordaux R."/>
        </authorList>
    </citation>
    <scope>NUCLEOTIDE SEQUENCE [LARGE SCALE GENOMIC DNA]</scope>
    <source>
        <strain evidence="9 10">Ou3-Ou53</strain>
    </source>
</reference>
<keyword evidence="7" id="KW-1133">Transmembrane helix</keyword>
<feature type="transmembrane region" description="Helical" evidence="7">
    <location>
        <begin position="60"/>
        <end position="87"/>
    </location>
</feature>
<keyword evidence="1 6" id="KW-0645">Protease</keyword>
<evidence type="ECO:0000256" key="1">
    <source>
        <dbReference type="ARBA" id="ARBA00022670"/>
    </source>
</evidence>
<protein>
    <recommendedName>
        <fullName evidence="8">Peptidase M48 domain-containing protein</fullName>
    </recommendedName>
</protein>
<keyword evidence="4 6" id="KW-0862">Zinc</keyword>
<accession>A0A9P6KZN8</accession>
<feature type="domain" description="Peptidase M48" evidence="8">
    <location>
        <begin position="149"/>
        <end position="323"/>
    </location>
</feature>
<gene>
    <name evidence="9" type="ORF">NGRA_0838</name>
</gene>
<comment type="cofactor">
    <cofactor evidence="6">
        <name>Zn(2+)</name>
        <dbReference type="ChEBI" id="CHEBI:29105"/>
    </cofactor>
    <text evidence="6">Binds 1 zinc ion per subunit.</text>
</comment>
<keyword evidence="3 6" id="KW-0378">Hydrolase</keyword>
<evidence type="ECO:0000313" key="10">
    <source>
        <dbReference type="Proteomes" id="UP000740883"/>
    </source>
</evidence>
<evidence type="ECO:0000256" key="6">
    <source>
        <dbReference type="RuleBase" id="RU003983"/>
    </source>
</evidence>
<comment type="similarity">
    <text evidence="6">Belongs to the peptidase M48 family.</text>
</comment>
<keyword evidence="7" id="KW-0472">Membrane</keyword>